<gene>
    <name evidence="2" type="ORF">M9458_050784</name>
</gene>
<evidence type="ECO:0000256" key="1">
    <source>
        <dbReference type="SAM" id="MobiDB-lite"/>
    </source>
</evidence>
<dbReference type="EMBL" id="JAMKFB020000065">
    <property type="protein sequence ID" value="KAL0153915.1"/>
    <property type="molecule type" value="Genomic_DNA"/>
</dbReference>
<dbReference type="Proteomes" id="UP001529510">
    <property type="component" value="Unassembled WGS sequence"/>
</dbReference>
<protein>
    <submittedName>
        <fullName evidence="2">Uncharacterized protein</fullName>
    </submittedName>
</protein>
<accession>A0ABD0MY53</accession>
<keyword evidence="3" id="KW-1185">Reference proteome</keyword>
<comment type="caution">
    <text evidence="2">The sequence shown here is derived from an EMBL/GenBank/DDBJ whole genome shotgun (WGS) entry which is preliminary data.</text>
</comment>
<dbReference type="AlphaFoldDB" id="A0ABD0MY53"/>
<proteinExistence type="predicted"/>
<evidence type="ECO:0000313" key="3">
    <source>
        <dbReference type="Proteomes" id="UP001529510"/>
    </source>
</evidence>
<sequence>MLGAPYRRVMLATDVSLTGWGVVMNGHPTLSLWSGHHSAWHISCLEMLAVFQSSSGSSNNTRGQSRETGSLSRLFGSVKTTPKCICLGPAHCRARLSHLIRRSAAAFQRGLSHSGGPRAGSGNEAGSRHSLKKGGHRGGPSSRQGVRVLQAVLHCSEEGWGEVAFRSKNTYLHMSILQHRKFLRFALGVRRTSSGSSVQPCTLTPHFHQVCGYCSGSSETPGHTHTELYQQLLTLAHSEHMAVRH</sequence>
<feature type="region of interest" description="Disordered" evidence="1">
    <location>
        <begin position="109"/>
        <end position="143"/>
    </location>
</feature>
<evidence type="ECO:0000313" key="2">
    <source>
        <dbReference type="EMBL" id="KAL0153915.1"/>
    </source>
</evidence>
<organism evidence="2 3">
    <name type="scientific">Cirrhinus mrigala</name>
    <name type="common">Mrigala</name>
    <dbReference type="NCBI Taxonomy" id="683832"/>
    <lineage>
        <taxon>Eukaryota</taxon>
        <taxon>Metazoa</taxon>
        <taxon>Chordata</taxon>
        <taxon>Craniata</taxon>
        <taxon>Vertebrata</taxon>
        <taxon>Euteleostomi</taxon>
        <taxon>Actinopterygii</taxon>
        <taxon>Neopterygii</taxon>
        <taxon>Teleostei</taxon>
        <taxon>Ostariophysi</taxon>
        <taxon>Cypriniformes</taxon>
        <taxon>Cyprinidae</taxon>
        <taxon>Labeoninae</taxon>
        <taxon>Labeonini</taxon>
        <taxon>Cirrhinus</taxon>
    </lineage>
</organism>
<name>A0ABD0MY53_CIRMR</name>
<reference evidence="2 3" key="1">
    <citation type="submission" date="2024-05" db="EMBL/GenBank/DDBJ databases">
        <title>Genome sequencing and assembly of Indian major carp, Cirrhinus mrigala (Hamilton, 1822).</title>
        <authorList>
            <person name="Mohindra V."/>
            <person name="Chowdhury L.M."/>
            <person name="Lal K."/>
            <person name="Jena J.K."/>
        </authorList>
    </citation>
    <scope>NUCLEOTIDE SEQUENCE [LARGE SCALE GENOMIC DNA]</scope>
    <source>
        <strain evidence="2">CM1030</strain>
        <tissue evidence="2">Blood</tissue>
    </source>
</reference>